<dbReference type="Proteomes" id="UP001497680">
    <property type="component" value="Unassembled WGS sequence"/>
</dbReference>
<gene>
    <name evidence="1" type="ORF">F4821DRAFT_232712</name>
</gene>
<keyword evidence="1" id="KW-0418">Kinase</keyword>
<protein>
    <submittedName>
        <fullName evidence="1">Fructosamine kinase</fullName>
    </submittedName>
</protein>
<comment type="caution">
    <text evidence="1">The sequence shown here is derived from an EMBL/GenBank/DDBJ whole genome shotgun (WGS) entry which is preliminary data.</text>
</comment>
<dbReference type="EMBL" id="MU394298">
    <property type="protein sequence ID" value="KAI6088997.1"/>
    <property type="molecule type" value="Genomic_DNA"/>
</dbReference>
<keyword evidence="1" id="KW-0808">Transferase</keyword>
<name>A0ACC0D8B2_9PEZI</name>
<evidence type="ECO:0000313" key="2">
    <source>
        <dbReference type="Proteomes" id="UP001497680"/>
    </source>
</evidence>
<organism evidence="1 2">
    <name type="scientific">Hypoxylon rubiginosum</name>
    <dbReference type="NCBI Taxonomy" id="110542"/>
    <lineage>
        <taxon>Eukaryota</taxon>
        <taxon>Fungi</taxon>
        <taxon>Dikarya</taxon>
        <taxon>Ascomycota</taxon>
        <taxon>Pezizomycotina</taxon>
        <taxon>Sordariomycetes</taxon>
        <taxon>Xylariomycetidae</taxon>
        <taxon>Xylariales</taxon>
        <taxon>Hypoxylaceae</taxon>
        <taxon>Hypoxylon</taxon>
    </lineage>
</organism>
<evidence type="ECO:0000313" key="1">
    <source>
        <dbReference type="EMBL" id="KAI6088997.1"/>
    </source>
</evidence>
<keyword evidence="2" id="KW-1185">Reference proteome</keyword>
<sequence length="349" mass="37840">MNVITGLRHASVILSRTPSRRIGHATTMAGKVDPAILEALALDPQATKIASHGGSGFASTFKLSSTVDGKEKNYFVKTGTGSDSELMFKGEHASLNAIHSVVPNLCPKSHANGVFSENPNRFFLVTDFLELGSSHPGGSGQSFAQKLAKLHTTPAPVPEGFDQPVFGFPETTCCGSSPQDNAWKTSWADFYANNRLRAILKQGVTSNGSDPELSRAVERTASVVVPRLIGDDHIKGVYPVVVHGDLWSGNHGRGRIAGQGGVEEVVFDPSAVYGHSEYELGIMRMFGGFGSSFWKEYQSLVPKAEPKEEWEDRVALYELYHHLNHWALFGGGYRSGAMGIMKRLNSKYG</sequence>
<accession>A0ACC0D8B2</accession>
<reference evidence="1 2" key="1">
    <citation type="journal article" date="2022" name="New Phytol.">
        <title>Ecological generalism drives hyperdiversity of secondary metabolite gene clusters in xylarialean endophytes.</title>
        <authorList>
            <person name="Franco M.E.E."/>
            <person name="Wisecaver J.H."/>
            <person name="Arnold A.E."/>
            <person name="Ju Y.M."/>
            <person name="Slot J.C."/>
            <person name="Ahrendt S."/>
            <person name="Moore L.P."/>
            <person name="Eastman K.E."/>
            <person name="Scott K."/>
            <person name="Konkel Z."/>
            <person name="Mondo S.J."/>
            <person name="Kuo A."/>
            <person name="Hayes R.D."/>
            <person name="Haridas S."/>
            <person name="Andreopoulos B."/>
            <person name="Riley R."/>
            <person name="LaButti K."/>
            <person name="Pangilinan J."/>
            <person name="Lipzen A."/>
            <person name="Amirebrahimi M."/>
            <person name="Yan J."/>
            <person name="Adam C."/>
            <person name="Keymanesh K."/>
            <person name="Ng V."/>
            <person name="Louie K."/>
            <person name="Northen T."/>
            <person name="Drula E."/>
            <person name="Henrissat B."/>
            <person name="Hsieh H.M."/>
            <person name="Youens-Clark K."/>
            <person name="Lutzoni F."/>
            <person name="Miadlikowska J."/>
            <person name="Eastwood D.C."/>
            <person name="Hamelin R.C."/>
            <person name="Grigoriev I.V."/>
            <person name="U'Ren J.M."/>
        </authorList>
    </citation>
    <scope>NUCLEOTIDE SEQUENCE [LARGE SCALE GENOMIC DNA]</scope>
    <source>
        <strain evidence="1 2">ER1909</strain>
    </source>
</reference>
<proteinExistence type="predicted"/>